<keyword evidence="4 6" id="KW-0547">Nucleotide-binding</keyword>
<evidence type="ECO:0000256" key="1">
    <source>
        <dbReference type="ARBA" id="ARBA00004496"/>
    </source>
</evidence>
<evidence type="ECO:0000256" key="6">
    <source>
        <dbReference type="RuleBase" id="RU003651"/>
    </source>
</evidence>
<dbReference type="GO" id="GO:0016887">
    <property type="term" value="F:ATP hydrolysis activity"/>
    <property type="evidence" value="ECO:0007669"/>
    <property type="project" value="InterPro"/>
</dbReference>
<dbReference type="PANTHER" id="PTHR23077">
    <property type="entry name" value="AAA-FAMILY ATPASE"/>
    <property type="match status" value="1"/>
</dbReference>
<dbReference type="Gene3D" id="1.10.8.60">
    <property type="match status" value="2"/>
</dbReference>
<dbReference type="AlphaFoldDB" id="A0A0B2UMH1"/>
<accession>A0A0B2UMH1</accession>
<dbReference type="VEuPathDB" id="MicrosporidiaDB:M896_011380"/>
<protein>
    <submittedName>
        <fullName evidence="8">Putative Cdc48 ATPase</fullName>
    </submittedName>
</protein>
<dbReference type="InterPro" id="IPR027417">
    <property type="entry name" value="P-loop_NTPase"/>
</dbReference>
<dbReference type="InterPro" id="IPR050168">
    <property type="entry name" value="AAA_ATPase_domain"/>
</dbReference>
<dbReference type="PROSITE" id="PS00674">
    <property type="entry name" value="AAA"/>
    <property type="match status" value="1"/>
</dbReference>
<dbReference type="SMART" id="SM00382">
    <property type="entry name" value="AAA"/>
    <property type="match status" value="2"/>
</dbReference>
<proteinExistence type="inferred from homology"/>
<dbReference type="Pfam" id="PF00004">
    <property type="entry name" value="AAA"/>
    <property type="match status" value="2"/>
</dbReference>
<evidence type="ECO:0000256" key="3">
    <source>
        <dbReference type="ARBA" id="ARBA00022490"/>
    </source>
</evidence>
<comment type="subcellular location">
    <subcellularLocation>
        <location evidence="1">Cytoplasm</location>
    </subcellularLocation>
</comment>
<dbReference type="OrthoDB" id="27435at2759"/>
<dbReference type="RefSeq" id="XP_014564526.1">
    <property type="nucleotide sequence ID" value="XM_014709040.1"/>
</dbReference>
<dbReference type="FunFam" id="3.40.50.300:FF:000567">
    <property type="entry name" value="ATPase, AAA family protein"/>
    <property type="match status" value="1"/>
</dbReference>
<dbReference type="InterPro" id="IPR003959">
    <property type="entry name" value="ATPase_AAA_core"/>
</dbReference>
<reference evidence="8 9" key="1">
    <citation type="journal article" date="2014" name="MBio">
        <title>The Ordospora colligata genome; evolution of extreme reduction in microsporidia and host-to-parasite horizontal gene transfer.</title>
        <authorList>
            <person name="Pombert J.-F."/>
            <person name="Haag K.L."/>
            <person name="Beidas S."/>
            <person name="Ebert D."/>
            <person name="Keeling P.J."/>
        </authorList>
    </citation>
    <scope>NUCLEOTIDE SEQUENCE [LARGE SCALE GENOMIC DNA]</scope>
    <source>
        <strain evidence="8 9">OC4</strain>
    </source>
</reference>
<keyword evidence="9" id="KW-1185">Reference proteome</keyword>
<evidence type="ECO:0000313" key="9">
    <source>
        <dbReference type="Proteomes" id="UP000031056"/>
    </source>
</evidence>
<organism evidence="8 9">
    <name type="scientific">Ordospora colligata OC4</name>
    <dbReference type="NCBI Taxonomy" id="1354746"/>
    <lineage>
        <taxon>Eukaryota</taxon>
        <taxon>Fungi</taxon>
        <taxon>Fungi incertae sedis</taxon>
        <taxon>Microsporidia</taxon>
        <taxon>Ordosporidae</taxon>
        <taxon>Ordospora</taxon>
    </lineage>
</organism>
<comment type="similarity">
    <text evidence="2 6">Belongs to the AAA ATPase family.</text>
</comment>
<dbReference type="HOGENOM" id="CLU_000688_8_5_1"/>
<evidence type="ECO:0000256" key="2">
    <source>
        <dbReference type="ARBA" id="ARBA00006914"/>
    </source>
</evidence>
<dbReference type="InterPro" id="IPR003593">
    <property type="entry name" value="AAA+_ATPase"/>
</dbReference>
<dbReference type="InParanoid" id="A0A0B2UMH1"/>
<feature type="domain" description="AAA+ ATPase" evidence="7">
    <location>
        <begin position="70"/>
        <end position="184"/>
    </location>
</feature>
<dbReference type="GO" id="GO:0005737">
    <property type="term" value="C:cytoplasm"/>
    <property type="evidence" value="ECO:0007669"/>
    <property type="project" value="UniProtKB-SubCell"/>
</dbReference>
<keyword evidence="3" id="KW-0963">Cytoplasm</keyword>
<dbReference type="GeneID" id="26260981"/>
<comment type="caution">
    <text evidence="8">The sequence shown here is derived from an EMBL/GenBank/DDBJ whole genome shotgun (WGS) entry which is preliminary data.</text>
</comment>
<sequence>MHNRGVLKDAGAILRDKYITSHLNDSLKIDKEYPALEKMGGMGYVLPKVVELVYNPLFRRDLYEGLGIVPPNTLLLHGVSGVGKTFLVNCISQEYKVPIVKVCIDSDKELRESFRKASLLDASIIFVENIECLGDDDKKVIVQLSEYIENHKGKSVVIATAKNPAFIHESLNKFDNTLLVRIPSRAQRGEMLARITEKMRCEQIDWFELAEMMPGFVARDIKKLIKIAAAKAVFEDSKVVRMSDFVAALKEMTRKGTEITFDSIGSLEEVKDELNMSIIFPSRYPEKFRKLGITRPSGILLYGPPGCGKTLLVRAVSNMSHCNFLSIKGPELISKYVGDSEKEIRKLFDRAKQLQPCVLFFDEIDSLCGKRSGNEFTSRIVNQILTLLDGLDDRGDVYVIGATNRIESIDKAILRPGRFDKILKVPLPCREGCIDIFNKCIQGISIEMFDVNELDLEGLSGAEIAGVIREAATLCLKQNFHSDVLQITKENIMEALYIIRNTRSFV</sequence>
<dbReference type="InterPro" id="IPR041569">
    <property type="entry name" value="AAA_lid_3"/>
</dbReference>
<evidence type="ECO:0000313" key="8">
    <source>
        <dbReference type="EMBL" id="KHN70484.1"/>
    </source>
</evidence>
<feature type="domain" description="AAA+ ATPase" evidence="7">
    <location>
        <begin position="295"/>
        <end position="429"/>
    </location>
</feature>
<evidence type="ECO:0000256" key="5">
    <source>
        <dbReference type="ARBA" id="ARBA00022840"/>
    </source>
</evidence>
<dbReference type="GO" id="GO:0005524">
    <property type="term" value="F:ATP binding"/>
    <property type="evidence" value="ECO:0007669"/>
    <property type="project" value="UniProtKB-KW"/>
</dbReference>
<dbReference type="PANTHER" id="PTHR23077:SF171">
    <property type="entry name" value="NUCLEAR VALOSIN-CONTAINING PROTEIN-LIKE"/>
    <property type="match status" value="1"/>
</dbReference>
<gene>
    <name evidence="8" type="ORF">M896_011380</name>
</gene>
<evidence type="ECO:0000259" key="7">
    <source>
        <dbReference type="SMART" id="SM00382"/>
    </source>
</evidence>
<dbReference type="STRING" id="1354746.A0A0B2UMH1"/>
<name>A0A0B2UMH1_9MICR</name>
<dbReference type="Gene3D" id="3.40.50.300">
    <property type="entry name" value="P-loop containing nucleotide triphosphate hydrolases"/>
    <property type="match status" value="2"/>
</dbReference>
<evidence type="ECO:0000256" key="4">
    <source>
        <dbReference type="ARBA" id="ARBA00022741"/>
    </source>
</evidence>
<keyword evidence="5 6" id="KW-0067">ATP-binding</keyword>
<dbReference type="Proteomes" id="UP000031056">
    <property type="component" value="Unassembled WGS sequence"/>
</dbReference>
<dbReference type="EMBL" id="JOKQ01000001">
    <property type="protein sequence ID" value="KHN70484.1"/>
    <property type="molecule type" value="Genomic_DNA"/>
</dbReference>
<dbReference type="SUPFAM" id="SSF52540">
    <property type="entry name" value="P-loop containing nucleoside triphosphate hydrolases"/>
    <property type="match status" value="2"/>
</dbReference>
<dbReference type="Pfam" id="PF17862">
    <property type="entry name" value="AAA_lid_3"/>
    <property type="match status" value="1"/>
</dbReference>
<dbReference type="InterPro" id="IPR003960">
    <property type="entry name" value="ATPase_AAA_CS"/>
</dbReference>